<evidence type="ECO:0000256" key="1">
    <source>
        <dbReference type="SAM" id="SignalP"/>
    </source>
</evidence>
<organism evidence="2 3">
    <name type="scientific">Maricaulis salignorans</name>
    <dbReference type="NCBI Taxonomy" id="144026"/>
    <lineage>
        <taxon>Bacteria</taxon>
        <taxon>Pseudomonadati</taxon>
        <taxon>Pseudomonadota</taxon>
        <taxon>Alphaproteobacteria</taxon>
        <taxon>Maricaulales</taxon>
        <taxon>Maricaulaceae</taxon>
        <taxon>Maricaulis</taxon>
    </lineage>
</organism>
<keyword evidence="3" id="KW-1185">Reference proteome</keyword>
<dbReference type="Proteomes" id="UP000199759">
    <property type="component" value="Unassembled WGS sequence"/>
</dbReference>
<feature type="chain" id="PRO_5011787489" evidence="1">
    <location>
        <begin position="22"/>
        <end position="347"/>
    </location>
</feature>
<dbReference type="EMBL" id="FNHG01000002">
    <property type="protein sequence ID" value="SDL82303.1"/>
    <property type="molecule type" value="Genomic_DNA"/>
</dbReference>
<evidence type="ECO:0000313" key="3">
    <source>
        <dbReference type="Proteomes" id="UP000199759"/>
    </source>
</evidence>
<reference evidence="2 3" key="1">
    <citation type="submission" date="2016-10" db="EMBL/GenBank/DDBJ databases">
        <authorList>
            <person name="de Groot N.N."/>
        </authorList>
    </citation>
    <scope>NUCLEOTIDE SEQUENCE [LARGE SCALE GENOMIC DNA]</scope>
    <source>
        <strain evidence="2 3">DSM 16077</strain>
    </source>
</reference>
<feature type="signal peptide" evidence="1">
    <location>
        <begin position="1"/>
        <end position="21"/>
    </location>
</feature>
<dbReference type="RefSeq" id="WP_091766502.1">
    <property type="nucleotide sequence ID" value="NZ_FNHG01000002.1"/>
</dbReference>
<evidence type="ECO:0000313" key="2">
    <source>
        <dbReference type="EMBL" id="SDL82303.1"/>
    </source>
</evidence>
<proteinExistence type="predicted"/>
<gene>
    <name evidence="2" type="ORF">SAMN04488568_102241</name>
</gene>
<dbReference type="AlphaFoldDB" id="A0A1G9N7F7"/>
<accession>A0A1G9N7F7</accession>
<name>A0A1G9N7F7_9PROT</name>
<keyword evidence="1" id="KW-0732">Signal</keyword>
<sequence length="347" mass="37968">MIRTITLCALASAGLAAPALACPPPPPRSYEQNLAASATPRLYDYLSRSAFVELVRPVAWRPTELSGSWAAMMANVGLTTYTLQVDHRLKGMGEDTFEIDGAAGAVAVEPVASDGTDYAALHAQTLFWDEFPVGTPSTAFLSLPTCANSMALILEQTYLVFRTAEGGILAIEPVGANDQLVQGVRNLIAEPEARRPWETDLRDYLVRHRHLDRIEITQCDPSRYEVEITKTGEYQPGRGLVRDAEDWVEGAVARRGINYARGRVESPDCEAGEEFLVTHDRYIASFGAGRILSWDLQSVFLGAYPIEDGQADFSTTYSQIAVTDERAVPLTDVEAWFAAAPAIRPLD</sequence>
<protein>
    <submittedName>
        <fullName evidence="2">Uncharacterized protein</fullName>
    </submittedName>
</protein>